<feature type="transmembrane region" description="Helical" evidence="1">
    <location>
        <begin position="137"/>
        <end position="158"/>
    </location>
</feature>
<protein>
    <submittedName>
        <fullName evidence="3">GHKL domain-containing protein</fullName>
    </submittedName>
</protein>
<dbReference type="PANTHER" id="PTHR40448">
    <property type="entry name" value="TWO-COMPONENT SENSOR HISTIDINE KINASE"/>
    <property type="match status" value="1"/>
</dbReference>
<accession>A0ABT1RSN0</accession>
<feature type="transmembrane region" description="Helical" evidence="1">
    <location>
        <begin position="12"/>
        <end position="31"/>
    </location>
</feature>
<feature type="transmembrane region" description="Helical" evidence="1">
    <location>
        <begin position="61"/>
        <end position="80"/>
    </location>
</feature>
<dbReference type="InterPro" id="IPR036890">
    <property type="entry name" value="HATPase_C_sf"/>
</dbReference>
<dbReference type="Gene3D" id="3.30.565.10">
    <property type="entry name" value="Histidine kinase-like ATPase, C-terminal domain"/>
    <property type="match status" value="1"/>
</dbReference>
<keyword evidence="1" id="KW-0812">Transmembrane</keyword>
<reference evidence="3 4" key="1">
    <citation type="submission" date="2022-06" db="EMBL/GenBank/DDBJ databases">
        <title>Isolation of gut microbiota from human fecal samples.</title>
        <authorList>
            <person name="Pamer E.G."/>
            <person name="Barat B."/>
            <person name="Waligurski E."/>
            <person name="Medina S."/>
            <person name="Paddock L."/>
            <person name="Mostad J."/>
        </authorList>
    </citation>
    <scope>NUCLEOTIDE SEQUENCE [LARGE SCALE GENOMIC DNA]</scope>
    <source>
        <strain evidence="3 4">SL.3.17</strain>
    </source>
</reference>
<dbReference type="Proteomes" id="UP001524502">
    <property type="component" value="Unassembled WGS sequence"/>
</dbReference>
<dbReference type="InterPro" id="IPR032834">
    <property type="entry name" value="NatK-like_C"/>
</dbReference>
<dbReference type="SUPFAM" id="SSF55874">
    <property type="entry name" value="ATPase domain of HSP90 chaperone/DNA topoisomerase II/histidine kinase"/>
    <property type="match status" value="1"/>
</dbReference>
<dbReference type="Pfam" id="PF14501">
    <property type="entry name" value="HATPase_c_5"/>
    <property type="match status" value="1"/>
</dbReference>
<keyword evidence="1" id="KW-1133">Transmembrane helix</keyword>
<feature type="transmembrane region" description="Helical" evidence="1">
    <location>
        <begin position="37"/>
        <end position="54"/>
    </location>
</feature>
<feature type="domain" description="Sensor histidine kinase NatK-like C-terminal" evidence="2">
    <location>
        <begin position="301"/>
        <end position="401"/>
    </location>
</feature>
<proteinExistence type="predicted"/>
<dbReference type="RefSeq" id="WP_256133393.1">
    <property type="nucleotide sequence ID" value="NZ_JANFXK010000022.1"/>
</dbReference>
<organism evidence="3 4">
    <name type="scientific">Anaerovorax odorimutans</name>
    <dbReference type="NCBI Taxonomy" id="109327"/>
    <lineage>
        <taxon>Bacteria</taxon>
        <taxon>Bacillati</taxon>
        <taxon>Bacillota</taxon>
        <taxon>Clostridia</taxon>
        <taxon>Peptostreptococcales</taxon>
        <taxon>Anaerovoracaceae</taxon>
        <taxon>Anaerovorax</taxon>
    </lineage>
</organism>
<evidence type="ECO:0000256" key="1">
    <source>
        <dbReference type="SAM" id="Phobius"/>
    </source>
</evidence>
<feature type="transmembrane region" description="Helical" evidence="1">
    <location>
        <begin position="100"/>
        <end position="121"/>
    </location>
</feature>
<comment type="caution">
    <text evidence="3">The sequence shown here is derived from an EMBL/GenBank/DDBJ whole genome shotgun (WGS) entry which is preliminary data.</text>
</comment>
<keyword evidence="1" id="KW-0472">Membrane</keyword>
<dbReference type="PANTHER" id="PTHR40448:SF1">
    <property type="entry name" value="TWO-COMPONENT SENSOR HISTIDINE KINASE"/>
    <property type="match status" value="1"/>
</dbReference>
<keyword evidence="4" id="KW-1185">Reference proteome</keyword>
<evidence type="ECO:0000313" key="4">
    <source>
        <dbReference type="Proteomes" id="UP001524502"/>
    </source>
</evidence>
<evidence type="ECO:0000259" key="2">
    <source>
        <dbReference type="Pfam" id="PF14501"/>
    </source>
</evidence>
<evidence type="ECO:0000313" key="3">
    <source>
        <dbReference type="EMBL" id="MCQ4638198.1"/>
    </source>
</evidence>
<name>A0ABT1RSN0_9FIRM</name>
<sequence>MLLSSFLTVRPHFVWKLLAFIGCWQTGLIIIFPNDPFNLFALFAIFFATLLLAFKGALIEKVSAVIILSSVIIAVNYMTYEMGRMLFFALDSGNSQLSYSVTYAIALTVRIPIWAAIYVFFRKRLAQACLLLTPRMWFVVDIVSLGSLVGIITVLNLIPDKCLWPSYPACLACLLTNLGCIYLISYIADSIRTKMEIDNLRYQEAYYHELQQNQQETRKLHHDMNNHFSVIRSLLKREDYGKATEYVNDLAKKLPSKNRIFCQNSVVNAVINAKYELARQNQIDCFFNIDLDHMPEVDSTSLCCIFANTLDNAIDAACALSDAGDRQISLKARFDSPYFSYEIVNTKENPIRQLDNKFISQKADRKEHGFGLENVKDVVARLGGTIDISYTEDTFTVVILIKLQA</sequence>
<dbReference type="EMBL" id="JANFXK010000022">
    <property type="protein sequence ID" value="MCQ4638198.1"/>
    <property type="molecule type" value="Genomic_DNA"/>
</dbReference>
<feature type="transmembrane region" description="Helical" evidence="1">
    <location>
        <begin position="164"/>
        <end position="188"/>
    </location>
</feature>
<gene>
    <name evidence="3" type="ORF">NE619_15795</name>
</gene>
<dbReference type="CDD" id="cd16935">
    <property type="entry name" value="HATPase_AgrC-ComD-like"/>
    <property type="match status" value="1"/>
</dbReference>